<sequence length="160" mass="18251">MRTHYHNLQVQEGADPAVIKASYKALAQRYHPDRNPDNPDESARIFRIITEAYEVLSDPAKRLKYDANLRAQREAAAAAAPKKIPRSASDAVKYPARPVSADDPTFMFRQFVQQLEQVINQVASNPRVPTAFRWLLSRPLRLILLLQLLLAAYLFRDVIL</sequence>
<dbReference type="SUPFAM" id="SSF46565">
    <property type="entry name" value="Chaperone J-domain"/>
    <property type="match status" value="1"/>
</dbReference>
<keyword evidence="1" id="KW-0143">Chaperone</keyword>
<dbReference type="RefSeq" id="WP_203584513.1">
    <property type="nucleotide sequence ID" value="NZ_JACOPV010000008.1"/>
</dbReference>
<dbReference type="SMART" id="SM00271">
    <property type="entry name" value="DnaJ"/>
    <property type="match status" value="1"/>
</dbReference>
<gene>
    <name evidence="3" type="ORF">H8F21_13465</name>
</gene>
<evidence type="ECO:0000259" key="2">
    <source>
        <dbReference type="PROSITE" id="PS50076"/>
    </source>
</evidence>
<dbReference type="InterPro" id="IPR036869">
    <property type="entry name" value="J_dom_sf"/>
</dbReference>
<dbReference type="EMBL" id="JACOPV010000008">
    <property type="protein sequence ID" value="MBM5458572.1"/>
    <property type="molecule type" value="Genomic_DNA"/>
</dbReference>
<proteinExistence type="predicted"/>
<organism evidence="3 4">
    <name type="scientific">Pseudomonas arcuscaelestis</name>
    <dbReference type="NCBI Taxonomy" id="2710591"/>
    <lineage>
        <taxon>Bacteria</taxon>
        <taxon>Pseudomonadati</taxon>
        <taxon>Pseudomonadota</taxon>
        <taxon>Gammaproteobacteria</taxon>
        <taxon>Pseudomonadales</taxon>
        <taxon>Pseudomonadaceae</taxon>
        <taxon>Pseudomonas</taxon>
    </lineage>
</organism>
<reference evidence="3 4" key="1">
    <citation type="submission" date="2020-08" db="EMBL/GenBank/DDBJ databases">
        <title>Description of novel Pseudomonas species.</title>
        <authorList>
            <person name="Duman M."/>
            <person name="Mulet M."/>
            <person name="Altun S."/>
            <person name="Saticioglu I.B."/>
            <person name="Lalucat J."/>
            <person name="Garcia-Valdes E."/>
        </authorList>
    </citation>
    <scope>NUCLEOTIDE SEQUENCE [LARGE SCALE GENOMIC DNA]</scope>
    <source>
        <strain evidence="3 4">P66</strain>
    </source>
</reference>
<name>A0ABS2BY82_9PSED</name>
<dbReference type="CDD" id="cd06257">
    <property type="entry name" value="DnaJ"/>
    <property type="match status" value="1"/>
</dbReference>
<evidence type="ECO:0000313" key="3">
    <source>
        <dbReference type="EMBL" id="MBM5458572.1"/>
    </source>
</evidence>
<dbReference type="PROSITE" id="PS00636">
    <property type="entry name" value="DNAJ_1"/>
    <property type="match status" value="1"/>
</dbReference>
<dbReference type="Proteomes" id="UP000745663">
    <property type="component" value="Unassembled WGS sequence"/>
</dbReference>
<dbReference type="InterPro" id="IPR001623">
    <property type="entry name" value="DnaJ_domain"/>
</dbReference>
<evidence type="ECO:0000256" key="1">
    <source>
        <dbReference type="ARBA" id="ARBA00023186"/>
    </source>
</evidence>
<dbReference type="PROSITE" id="PS50076">
    <property type="entry name" value="DNAJ_2"/>
    <property type="match status" value="1"/>
</dbReference>
<accession>A0ABS2BY82</accession>
<evidence type="ECO:0000313" key="4">
    <source>
        <dbReference type="Proteomes" id="UP000745663"/>
    </source>
</evidence>
<dbReference type="Pfam" id="PF00226">
    <property type="entry name" value="DnaJ"/>
    <property type="match status" value="1"/>
</dbReference>
<dbReference type="Gene3D" id="1.10.287.110">
    <property type="entry name" value="DnaJ domain"/>
    <property type="match status" value="1"/>
</dbReference>
<dbReference type="PANTHER" id="PTHR44145">
    <property type="entry name" value="DNAJ HOMOLOG SUBFAMILY A MEMBER 3, MITOCHONDRIAL"/>
    <property type="match status" value="1"/>
</dbReference>
<protein>
    <submittedName>
        <fullName evidence="3">J domain-containing protein</fullName>
    </submittedName>
</protein>
<comment type="caution">
    <text evidence="3">The sequence shown here is derived from an EMBL/GenBank/DDBJ whole genome shotgun (WGS) entry which is preliminary data.</text>
</comment>
<keyword evidence="4" id="KW-1185">Reference proteome</keyword>
<dbReference type="InterPro" id="IPR051938">
    <property type="entry name" value="Apopto_cytoskel_mod"/>
</dbReference>
<dbReference type="PRINTS" id="PR00625">
    <property type="entry name" value="JDOMAIN"/>
</dbReference>
<feature type="domain" description="J" evidence="2">
    <location>
        <begin position="3"/>
        <end position="69"/>
    </location>
</feature>
<dbReference type="InterPro" id="IPR018253">
    <property type="entry name" value="DnaJ_domain_CS"/>
</dbReference>
<dbReference type="PANTHER" id="PTHR44145:SF3">
    <property type="entry name" value="DNAJ HOMOLOG SUBFAMILY A MEMBER 3, MITOCHONDRIAL"/>
    <property type="match status" value="1"/>
</dbReference>